<keyword evidence="2" id="KW-1133">Transmembrane helix</keyword>
<dbReference type="Proteomes" id="UP000317881">
    <property type="component" value="Unassembled WGS sequence"/>
</dbReference>
<comment type="caution">
    <text evidence="3">The sequence shown here is derived from an EMBL/GenBank/DDBJ whole genome shotgun (WGS) entry which is preliminary data.</text>
</comment>
<dbReference type="AlphaFoldDB" id="A0A4Y3VL63"/>
<gene>
    <name evidence="3" type="ORF">SSP24_49480</name>
</gene>
<feature type="region of interest" description="Disordered" evidence="1">
    <location>
        <begin position="117"/>
        <end position="138"/>
    </location>
</feature>
<evidence type="ECO:0000313" key="3">
    <source>
        <dbReference type="EMBL" id="GEC07293.1"/>
    </source>
</evidence>
<keyword evidence="2" id="KW-0812">Transmembrane</keyword>
<evidence type="ECO:0000256" key="1">
    <source>
        <dbReference type="SAM" id="MobiDB-lite"/>
    </source>
</evidence>
<name>A0A4Y3VL63_9ACTN</name>
<evidence type="ECO:0000256" key="2">
    <source>
        <dbReference type="SAM" id="Phobius"/>
    </source>
</evidence>
<feature type="compositionally biased region" description="Low complexity" evidence="1">
    <location>
        <begin position="118"/>
        <end position="136"/>
    </location>
</feature>
<feature type="transmembrane region" description="Helical" evidence="2">
    <location>
        <begin position="86"/>
        <end position="109"/>
    </location>
</feature>
<dbReference type="EMBL" id="BJND01000037">
    <property type="protein sequence ID" value="GEC07293.1"/>
    <property type="molecule type" value="Genomic_DNA"/>
</dbReference>
<keyword evidence="2" id="KW-0472">Membrane</keyword>
<evidence type="ECO:0000313" key="4">
    <source>
        <dbReference type="Proteomes" id="UP000317881"/>
    </source>
</evidence>
<keyword evidence="4" id="KW-1185">Reference proteome</keyword>
<accession>A0A4Y3VL63</accession>
<proteinExistence type="predicted"/>
<feature type="region of interest" description="Disordered" evidence="1">
    <location>
        <begin position="60"/>
        <end position="79"/>
    </location>
</feature>
<dbReference type="RefSeq" id="WP_167529687.1">
    <property type="nucleotide sequence ID" value="NZ_BJND01000037.1"/>
</dbReference>
<organism evidence="3 4">
    <name type="scientific">Streptomyces spinoverrucosus</name>
    <dbReference type="NCBI Taxonomy" id="284043"/>
    <lineage>
        <taxon>Bacteria</taxon>
        <taxon>Bacillati</taxon>
        <taxon>Actinomycetota</taxon>
        <taxon>Actinomycetes</taxon>
        <taxon>Kitasatosporales</taxon>
        <taxon>Streptomycetaceae</taxon>
        <taxon>Streptomyces</taxon>
    </lineage>
</organism>
<reference evidence="3 4" key="1">
    <citation type="submission" date="2019-06" db="EMBL/GenBank/DDBJ databases">
        <title>Whole genome shotgun sequence of Streptomyces spinoverrucosus NBRC 14228.</title>
        <authorList>
            <person name="Hosoyama A."/>
            <person name="Uohara A."/>
            <person name="Ohji S."/>
            <person name="Ichikawa N."/>
        </authorList>
    </citation>
    <scope>NUCLEOTIDE SEQUENCE [LARGE SCALE GENOMIC DNA]</scope>
    <source>
        <strain evidence="3 4">NBRC 14228</strain>
    </source>
</reference>
<protein>
    <submittedName>
        <fullName evidence="3">Uncharacterized protein</fullName>
    </submittedName>
</protein>
<sequence length="243" mass="25084">MTVDRDGRGGFDSDPLMAVITGERLPDAARADAAFMAEHRSAAADVALLRQQLGLIGEALTEEAPEEPSKAPSPPVRIRPHRRRPFALALGAVGVAAAGAMVVGLGWLLGQAGGGVTETSGAAADSAESDSSSTAGPLGSPEYLACARLVAEGEVTDTHPVPGTGEERVTLEVTHSYKPTRGNTEITFAIPTSAGLDKGEQILIAIRRDSATPDFWLAGETAIAAQRPLLIETLPQAGTTPCE</sequence>